<dbReference type="PANTHER" id="PTHR37535:SF4">
    <property type="entry name" value="FLUG DOMAIN-CONTAINING PROTEIN"/>
    <property type="match status" value="1"/>
</dbReference>
<dbReference type="AlphaFoldDB" id="A0A8H4RRY7"/>
<feature type="region of interest" description="Disordered" evidence="1">
    <location>
        <begin position="157"/>
        <end position="225"/>
    </location>
</feature>
<evidence type="ECO:0000313" key="3">
    <source>
        <dbReference type="Proteomes" id="UP000566819"/>
    </source>
</evidence>
<evidence type="ECO:0000256" key="1">
    <source>
        <dbReference type="SAM" id="MobiDB-lite"/>
    </source>
</evidence>
<name>A0A8H4RRY7_9HELO</name>
<reference evidence="2 3" key="1">
    <citation type="submission" date="2020-03" db="EMBL/GenBank/DDBJ databases">
        <title>Draft Genome Sequence of Cudoniella acicularis.</title>
        <authorList>
            <person name="Buettner E."/>
            <person name="Kellner H."/>
        </authorList>
    </citation>
    <scope>NUCLEOTIDE SEQUENCE [LARGE SCALE GENOMIC DNA]</scope>
    <source>
        <strain evidence="2 3">DSM 108380</strain>
    </source>
</reference>
<protein>
    <submittedName>
        <fullName evidence="2">Uncharacterized protein</fullName>
    </submittedName>
</protein>
<evidence type="ECO:0000313" key="2">
    <source>
        <dbReference type="EMBL" id="KAF4633412.1"/>
    </source>
</evidence>
<feature type="compositionally biased region" description="Basic and acidic residues" evidence="1">
    <location>
        <begin position="170"/>
        <end position="181"/>
    </location>
</feature>
<keyword evidence="3" id="KW-1185">Reference proteome</keyword>
<dbReference type="Proteomes" id="UP000566819">
    <property type="component" value="Unassembled WGS sequence"/>
</dbReference>
<organism evidence="2 3">
    <name type="scientific">Cudoniella acicularis</name>
    <dbReference type="NCBI Taxonomy" id="354080"/>
    <lineage>
        <taxon>Eukaryota</taxon>
        <taxon>Fungi</taxon>
        <taxon>Dikarya</taxon>
        <taxon>Ascomycota</taxon>
        <taxon>Pezizomycotina</taxon>
        <taxon>Leotiomycetes</taxon>
        <taxon>Helotiales</taxon>
        <taxon>Tricladiaceae</taxon>
        <taxon>Cudoniella</taxon>
    </lineage>
</organism>
<dbReference type="EMBL" id="JAAMPI010000262">
    <property type="protein sequence ID" value="KAF4633412.1"/>
    <property type="molecule type" value="Genomic_DNA"/>
</dbReference>
<comment type="caution">
    <text evidence="2">The sequence shown here is derived from an EMBL/GenBank/DDBJ whole genome shotgun (WGS) entry which is preliminary data.</text>
</comment>
<proteinExistence type="predicted"/>
<dbReference type="OrthoDB" id="4485682at2759"/>
<dbReference type="PANTHER" id="PTHR37535">
    <property type="entry name" value="FLUG DOMAIN PROTEIN"/>
    <property type="match status" value="1"/>
</dbReference>
<feature type="compositionally biased region" description="Acidic residues" evidence="1">
    <location>
        <begin position="182"/>
        <end position="204"/>
    </location>
</feature>
<gene>
    <name evidence="2" type="ORF">G7Y89_g4704</name>
</gene>
<accession>A0A8H4RRY7</accession>
<sequence length="449" mass="50815">MAGLVRLEAAPGYISSRSFRLPSTFKDSNSTSPVVLATIPSCAKALEVCCLSDVLPISTTTFRRSPYLAINYDPPLRSTLEVYSPRHPLYLHHPLHLDSSHNRRLINSTDHRIVRLRQHRDRCLRFLTTRYPTIEAALRSYINTTLKVKFSLDMTSKPKPEATEEDYDDKSDAGDSPKFDVDDLFDSNDDDDAALEEGIDEDTSYDSGYGTEERDATMTDDVDDYSPSVVDELREALGQACDAAELDKFREANPKPGGRDLLAIEVSLRHYKGVDNKPKPTTFLFRENPLPILYPISYILARAIRDDTILVDGYISAEPFYATNLRGENIKAIKVKSLFQAMLYSTYTFYISRLGRDSGLEDRLTSYCFRRGAASDSIRDQVLRHGPNTGVFSAAYRDELIRAFTHMSIRYNPGAPKKVPVEIIKPLFVADPDIVDLKRRVKELYIEIK</sequence>